<sequence length="196" mass="22375">MRKESCDDTIRKGEEWKAFQKKSGVIRDESDNRYKLNAIIEFYCSNCQITEGEKGGGGGDDVMPPQIQTKKASLIENNPEEKEEGEKDEFEESSEQGGIEEIKQLGEGTIEIITKLLEQKKEEKRKLLKEDKSQENDQKIKRLEEEIKKLEKELDEVRKNSKLSLGTLTRNFSRKSGNILPSNQPSEPRLAIISAT</sequence>
<protein>
    <submittedName>
        <fullName evidence="3">4621_t:CDS:1</fullName>
    </submittedName>
</protein>
<evidence type="ECO:0000313" key="4">
    <source>
        <dbReference type="Proteomes" id="UP000789508"/>
    </source>
</evidence>
<feature type="coiled-coil region" evidence="1">
    <location>
        <begin position="110"/>
        <end position="160"/>
    </location>
</feature>
<organism evidence="3 4">
    <name type="scientific">Ambispora leptoticha</name>
    <dbReference type="NCBI Taxonomy" id="144679"/>
    <lineage>
        <taxon>Eukaryota</taxon>
        <taxon>Fungi</taxon>
        <taxon>Fungi incertae sedis</taxon>
        <taxon>Mucoromycota</taxon>
        <taxon>Glomeromycotina</taxon>
        <taxon>Glomeromycetes</taxon>
        <taxon>Archaeosporales</taxon>
        <taxon>Ambisporaceae</taxon>
        <taxon>Ambispora</taxon>
    </lineage>
</organism>
<proteinExistence type="predicted"/>
<feature type="region of interest" description="Disordered" evidence="2">
    <location>
        <begin position="50"/>
        <end position="103"/>
    </location>
</feature>
<reference evidence="3" key="1">
    <citation type="submission" date="2021-06" db="EMBL/GenBank/DDBJ databases">
        <authorList>
            <person name="Kallberg Y."/>
            <person name="Tangrot J."/>
            <person name="Rosling A."/>
        </authorList>
    </citation>
    <scope>NUCLEOTIDE SEQUENCE</scope>
    <source>
        <strain evidence="3">FL130A</strain>
    </source>
</reference>
<evidence type="ECO:0000313" key="3">
    <source>
        <dbReference type="EMBL" id="CAG8621992.1"/>
    </source>
</evidence>
<feature type="compositionally biased region" description="Acidic residues" evidence="2">
    <location>
        <begin position="81"/>
        <end position="94"/>
    </location>
</feature>
<dbReference type="Proteomes" id="UP000789508">
    <property type="component" value="Unassembled WGS sequence"/>
</dbReference>
<keyword evidence="4" id="KW-1185">Reference proteome</keyword>
<dbReference type="EMBL" id="CAJVPS010006124">
    <property type="protein sequence ID" value="CAG8621992.1"/>
    <property type="molecule type" value="Genomic_DNA"/>
</dbReference>
<name>A0A9N9D0P6_9GLOM</name>
<accession>A0A9N9D0P6</accession>
<gene>
    <name evidence="3" type="ORF">ALEPTO_LOCUS9001</name>
</gene>
<keyword evidence="1" id="KW-0175">Coiled coil</keyword>
<comment type="caution">
    <text evidence="3">The sequence shown here is derived from an EMBL/GenBank/DDBJ whole genome shotgun (WGS) entry which is preliminary data.</text>
</comment>
<feature type="compositionally biased region" description="Polar residues" evidence="2">
    <location>
        <begin position="173"/>
        <end position="186"/>
    </location>
</feature>
<feature type="region of interest" description="Disordered" evidence="2">
    <location>
        <begin position="173"/>
        <end position="196"/>
    </location>
</feature>
<dbReference type="AlphaFoldDB" id="A0A9N9D0P6"/>
<evidence type="ECO:0000256" key="1">
    <source>
        <dbReference type="SAM" id="Coils"/>
    </source>
</evidence>
<evidence type="ECO:0000256" key="2">
    <source>
        <dbReference type="SAM" id="MobiDB-lite"/>
    </source>
</evidence>